<reference evidence="4" key="2">
    <citation type="journal article" date="2016" name="Mol. Ecol.">
        <title>Population genomics of the filarial nematode parasite Wuchereria bancrofti from mosquitoes.</title>
        <authorList>
            <person name="Small S.T."/>
            <person name="Reimer L.J."/>
            <person name="Tisch D.J."/>
            <person name="King C.L."/>
            <person name="Christensen B.M."/>
            <person name="Siba P.M."/>
            <person name="Kazura J.W."/>
            <person name="Serre D."/>
            <person name="Zimmerman P.A."/>
        </authorList>
    </citation>
    <scope>NUCLEOTIDE SEQUENCE</scope>
    <source>
        <strain evidence="4">pt0022</strain>
    </source>
</reference>
<feature type="coiled-coil region" evidence="2">
    <location>
        <begin position="198"/>
        <end position="225"/>
    </location>
</feature>
<dbReference type="Pfam" id="PF01166">
    <property type="entry name" value="TSC22"/>
    <property type="match status" value="1"/>
</dbReference>
<dbReference type="PANTHER" id="PTHR12348">
    <property type="entry name" value="TSC22"/>
    <property type="match status" value="1"/>
</dbReference>
<dbReference type="CDD" id="cd21936">
    <property type="entry name" value="ZIP_TSC22D"/>
    <property type="match status" value="1"/>
</dbReference>
<accession>A0AAF5PJF1</accession>
<dbReference type="InterPro" id="IPR047862">
    <property type="entry name" value="TSC22/BUN_CS"/>
</dbReference>
<organism evidence="4 5">
    <name type="scientific">Wuchereria bancrofti</name>
    <dbReference type="NCBI Taxonomy" id="6293"/>
    <lineage>
        <taxon>Eukaryota</taxon>
        <taxon>Metazoa</taxon>
        <taxon>Ecdysozoa</taxon>
        <taxon>Nematoda</taxon>
        <taxon>Chromadorea</taxon>
        <taxon>Rhabditida</taxon>
        <taxon>Spirurina</taxon>
        <taxon>Spiruromorpha</taxon>
        <taxon>Filarioidea</taxon>
        <taxon>Onchocercidae</taxon>
        <taxon>Wuchereria</taxon>
    </lineage>
</organism>
<feature type="region of interest" description="Disordered" evidence="3">
    <location>
        <begin position="105"/>
        <end position="143"/>
    </location>
</feature>
<reference evidence="4" key="1">
    <citation type="submission" date="2015-03" db="EMBL/GenBank/DDBJ databases">
        <title>Wuchereria bancrofti Genome Sequencing Papua New Guinea Strain.</title>
        <authorList>
            <person name="Small S.T."/>
            <person name="Serre D."/>
            <person name="Zimmerman P.A."/>
        </authorList>
    </citation>
    <scope>NUCLEOTIDE SEQUENCE [LARGE SCALE GENOMIC DNA]</scope>
    <source>
        <strain evidence="4">pt0022</strain>
    </source>
</reference>
<name>A0AAF5PJF1_WUCBA</name>
<dbReference type="SUPFAM" id="SSF58026">
    <property type="entry name" value="Delta-sleep-inducing peptide immunoreactive peptide"/>
    <property type="match status" value="1"/>
</dbReference>
<sequence>MVFLRSSPPTSPSTCCVEYARIVSMKELDSSLAILCNYSQSTSKAQRRQTIASCMSGMLMTNLATATTFDNQSGTLITPPTTPDTAQGNAVHRWSASSISSISSRGSAKIQPIPPSLYTSHQSSSSTSSSLGFGEMPDKPNPKISTSSSNVFLDFVEVMRAATNTSTTGQNVVPIDNKIEQAMDLVKTHLTFAVREEVEILRSTIVELEAKVAQLESQNQVLKQFAPVEVVNSLTVLVQQQQQQQRQFQLQQQQLSSGAVSPNPVQPISAQNVSVSVQGTQKQSMPAMTSDISVGPTSFPVFVPPVGLLSELQPGIEQKQSKQLSAIGSITDSDLQ</sequence>
<dbReference type="Proteomes" id="UP000093561">
    <property type="component" value="Unassembled WGS sequence"/>
</dbReference>
<dbReference type="WBParaSite" id="mrna-Wban_01555">
    <property type="protein sequence ID" value="mrna-Wban_01555"/>
    <property type="gene ID" value="Wban_01555"/>
</dbReference>
<feature type="compositionally biased region" description="Low complexity" evidence="3">
    <location>
        <begin position="116"/>
        <end position="131"/>
    </location>
</feature>
<evidence type="ECO:0000313" key="4">
    <source>
        <dbReference type="Proteomes" id="UP000093561"/>
    </source>
</evidence>
<dbReference type="AlphaFoldDB" id="A0AAF5PJF1"/>
<dbReference type="InterPro" id="IPR000580">
    <property type="entry name" value="TSC22/Bun"/>
</dbReference>
<evidence type="ECO:0000256" key="1">
    <source>
        <dbReference type="ARBA" id="ARBA00007908"/>
    </source>
</evidence>
<comment type="similarity">
    <text evidence="1">Belongs to the TSC-22/Dip/Bun family.</text>
</comment>
<dbReference type="PANTHER" id="PTHR12348:SF26">
    <property type="entry name" value="PROTEIN TSCT-1"/>
    <property type="match status" value="1"/>
</dbReference>
<keyword evidence="2" id="KW-0175">Coiled coil</keyword>
<protein>
    <submittedName>
        <fullName evidence="5">TSC-22/dip/bun family protein</fullName>
    </submittedName>
</protein>
<dbReference type="GO" id="GO:0006357">
    <property type="term" value="P:regulation of transcription by RNA polymerase II"/>
    <property type="evidence" value="ECO:0007669"/>
    <property type="project" value="InterPro"/>
</dbReference>
<dbReference type="Gene3D" id="1.20.5.490">
    <property type="entry name" value="Single helix bin"/>
    <property type="match status" value="1"/>
</dbReference>
<evidence type="ECO:0000313" key="5">
    <source>
        <dbReference type="WBParaSite" id="mrna-Wban_01555"/>
    </source>
</evidence>
<evidence type="ECO:0000256" key="3">
    <source>
        <dbReference type="SAM" id="MobiDB-lite"/>
    </source>
</evidence>
<evidence type="ECO:0000256" key="2">
    <source>
        <dbReference type="SAM" id="Coils"/>
    </source>
</evidence>
<proteinExistence type="inferred from homology"/>
<reference evidence="5" key="3">
    <citation type="submission" date="2024-02" db="UniProtKB">
        <authorList>
            <consortium name="WormBaseParasite"/>
        </authorList>
    </citation>
    <scope>IDENTIFICATION</scope>
    <source>
        <strain evidence="5">pt0022</strain>
    </source>
</reference>
<dbReference type="PROSITE" id="PS01289">
    <property type="entry name" value="TSC22"/>
    <property type="match status" value="1"/>
</dbReference>